<evidence type="ECO:0000256" key="3">
    <source>
        <dbReference type="SAM" id="SignalP"/>
    </source>
</evidence>
<dbReference type="Proteomes" id="UP000503278">
    <property type="component" value="Chromosome"/>
</dbReference>
<dbReference type="Gene3D" id="2.120.10.30">
    <property type="entry name" value="TolB, C-terminal domain"/>
    <property type="match status" value="3"/>
</dbReference>
<feature type="signal peptide" evidence="3">
    <location>
        <begin position="1"/>
        <end position="21"/>
    </location>
</feature>
<dbReference type="SUPFAM" id="SSF63829">
    <property type="entry name" value="Calcium-dependent phosphotriesterase"/>
    <property type="match status" value="1"/>
</dbReference>
<dbReference type="Pfam" id="PF01436">
    <property type="entry name" value="NHL"/>
    <property type="match status" value="3"/>
</dbReference>
<dbReference type="PROSITE" id="PS51125">
    <property type="entry name" value="NHL"/>
    <property type="match status" value="4"/>
</dbReference>
<evidence type="ECO:0000313" key="5">
    <source>
        <dbReference type="Proteomes" id="UP000503278"/>
    </source>
</evidence>
<dbReference type="EMBL" id="CP051682">
    <property type="protein sequence ID" value="QJD96700.1"/>
    <property type="molecule type" value="Genomic_DNA"/>
</dbReference>
<accession>A0A7L5E005</accession>
<feature type="repeat" description="NHL" evidence="2">
    <location>
        <begin position="332"/>
        <end position="363"/>
    </location>
</feature>
<dbReference type="AlphaFoldDB" id="A0A7L5E005"/>
<dbReference type="SUPFAM" id="SSF63825">
    <property type="entry name" value="YWTD domain"/>
    <property type="match status" value="1"/>
</dbReference>
<keyword evidence="1" id="KW-0677">Repeat</keyword>
<feature type="repeat" description="NHL" evidence="2">
    <location>
        <begin position="159"/>
        <end position="194"/>
    </location>
</feature>
<dbReference type="PANTHER" id="PTHR13833">
    <property type="match status" value="1"/>
</dbReference>
<keyword evidence="5" id="KW-1185">Reference proteome</keyword>
<reference evidence="4 5" key="1">
    <citation type="submission" date="2020-04" db="EMBL/GenBank/DDBJ databases">
        <title>Genome sequencing of novel species.</title>
        <authorList>
            <person name="Heo J."/>
            <person name="Kim S.-J."/>
            <person name="Kim J.-S."/>
            <person name="Hong S.-B."/>
            <person name="Kwon S.-W."/>
        </authorList>
    </citation>
    <scope>NUCLEOTIDE SEQUENCE [LARGE SCALE GENOMIC DNA]</scope>
    <source>
        <strain evidence="4 5">F39-2</strain>
    </source>
</reference>
<feature type="chain" id="PRO_5029508129" description="Fibronectin type-III domain-containing protein" evidence="3">
    <location>
        <begin position="22"/>
        <end position="466"/>
    </location>
</feature>
<dbReference type="KEGG" id="mrob:HH214_12865"/>
<evidence type="ECO:0000256" key="1">
    <source>
        <dbReference type="ARBA" id="ARBA00022737"/>
    </source>
</evidence>
<evidence type="ECO:0000256" key="2">
    <source>
        <dbReference type="PROSITE-ProRule" id="PRU00504"/>
    </source>
</evidence>
<evidence type="ECO:0000313" key="4">
    <source>
        <dbReference type="EMBL" id="QJD96700.1"/>
    </source>
</evidence>
<protein>
    <recommendedName>
        <fullName evidence="6">Fibronectin type-III domain-containing protein</fullName>
    </recommendedName>
</protein>
<sequence length="466" mass="48282">MKKIYSLKSFLLMGLLALTLIENGCKKSSDDSKVLPVIFTMSAIANVTSTTAQSGGEIYDYGTAASITSDGVCWSSSSQTPTTSDSHTSDTTTTYSYTSNLTGLTAGTTYYVRAYAISSAGTSYGSVVKFTTPTANASTIATVTTFAGNGTAGFVNSTGTNAQFDHPQGIAADAQGNLYVADAYNHVIRKITPAGVVSTFAGDGNLGYATGAAATAEFYNPQGLAVDASGTVYVSDPGNNVIYKIANGVVSLLAGKAGYSGATAGTGNTALFNSPQGITVDGSGNVYVADRNNNRIRKITTAGVVTTISGITPNGYIEGYTTTESTTGPYAELNSPSSVAVDASGVVYVADYDNHAIRKISTDHFTSQFIGNPIQKTFVTRPVDIKQDASGNFFIVNSNGTIQEVTTGNILKTIAGTADVYGFADGTNTGAKFNSPYAVTTDASGNIYIADQLNNRIRKITLKVTP</sequence>
<name>A0A7L5E005_9SPHI</name>
<organism evidence="4 5">
    <name type="scientific">Mucilaginibacter robiniae</name>
    <dbReference type="NCBI Taxonomy" id="2728022"/>
    <lineage>
        <taxon>Bacteria</taxon>
        <taxon>Pseudomonadati</taxon>
        <taxon>Bacteroidota</taxon>
        <taxon>Sphingobacteriia</taxon>
        <taxon>Sphingobacteriales</taxon>
        <taxon>Sphingobacteriaceae</taxon>
        <taxon>Mucilaginibacter</taxon>
    </lineage>
</organism>
<dbReference type="InterPro" id="IPR011042">
    <property type="entry name" value="6-blade_b-propeller_TolB-like"/>
</dbReference>
<keyword evidence="3" id="KW-0732">Signal</keyword>
<gene>
    <name evidence="4" type="ORF">HH214_12865</name>
</gene>
<dbReference type="InterPro" id="IPR001258">
    <property type="entry name" value="NHL_repeat"/>
</dbReference>
<feature type="repeat" description="NHL" evidence="2">
    <location>
        <begin position="217"/>
        <end position="248"/>
    </location>
</feature>
<evidence type="ECO:0008006" key="6">
    <source>
        <dbReference type="Google" id="ProtNLM"/>
    </source>
</evidence>
<proteinExistence type="predicted"/>
<dbReference type="PANTHER" id="PTHR13833:SF71">
    <property type="entry name" value="NHL DOMAIN-CONTAINING PROTEIN"/>
    <property type="match status" value="1"/>
</dbReference>
<dbReference type="RefSeq" id="WP_169608244.1">
    <property type="nucleotide sequence ID" value="NZ_CP051682.1"/>
</dbReference>
<feature type="repeat" description="NHL" evidence="2">
    <location>
        <begin position="272"/>
        <end position="302"/>
    </location>
</feature>